<dbReference type="AlphaFoldDB" id="A0A918PXS1"/>
<dbReference type="PANTHER" id="PTHR43747:SF4">
    <property type="entry name" value="FLAVIN-DEPENDENT TRYPTOPHAN HALOGENASE"/>
    <property type="match status" value="1"/>
</dbReference>
<dbReference type="EMBL" id="BMZB01000001">
    <property type="protein sequence ID" value="GGZ26507.1"/>
    <property type="molecule type" value="Genomic_DNA"/>
</dbReference>
<feature type="binding site" evidence="2">
    <location>
        <begin position="14"/>
        <end position="17"/>
    </location>
    <ligand>
        <name>FAD</name>
        <dbReference type="ChEBI" id="CHEBI:57692"/>
    </ligand>
</feature>
<feature type="active site" evidence="1">
    <location>
        <position position="80"/>
    </location>
</feature>
<keyword evidence="2" id="KW-0285">Flavoprotein</keyword>
<dbReference type="InterPro" id="IPR033856">
    <property type="entry name" value="Trp_halogen"/>
</dbReference>
<keyword evidence="2" id="KW-0274">FAD</keyword>
<gene>
    <name evidence="3" type="ORF">GCM10011273_10060</name>
</gene>
<dbReference type="GO" id="GO:0004497">
    <property type="term" value="F:monooxygenase activity"/>
    <property type="evidence" value="ECO:0007669"/>
    <property type="project" value="InterPro"/>
</dbReference>
<dbReference type="GO" id="GO:0000166">
    <property type="term" value="F:nucleotide binding"/>
    <property type="evidence" value="ECO:0007669"/>
    <property type="project" value="UniProtKB-KW"/>
</dbReference>
<reference evidence="3" key="1">
    <citation type="journal article" date="2014" name="Int. J. Syst. Evol. Microbiol.">
        <title>Complete genome sequence of Corynebacterium casei LMG S-19264T (=DSM 44701T), isolated from a smear-ripened cheese.</title>
        <authorList>
            <consortium name="US DOE Joint Genome Institute (JGI-PGF)"/>
            <person name="Walter F."/>
            <person name="Albersmeier A."/>
            <person name="Kalinowski J."/>
            <person name="Ruckert C."/>
        </authorList>
    </citation>
    <scope>NUCLEOTIDE SEQUENCE</scope>
    <source>
        <strain evidence="3">KCTC 32296</strain>
    </source>
</reference>
<accession>A0A918PXS1</accession>
<dbReference type="InterPro" id="IPR050816">
    <property type="entry name" value="Flavin-dep_Halogenase_NPB"/>
</dbReference>
<evidence type="ECO:0000256" key="2">
    <source>
        <dbReference type="PIRSR" id="PIRSR011396-2"/>
    </source>
</evidence>
<evidence type="ECO:0000256" key="1">
    <source>
        <dbReference type="PIRSR" id="PIRSR011396-1"/>
    </source>
</evidence>
<sequence length="512" mass="57099">MTDNALKRIVIVGGGTAGWMCAAILCHYLPKGRFEIALVESEQIGTIGVGESTVPPILELLRNLGINEQDFIQATQGSFKLGIRFDDWRKKGETYFHPFGNIGGPVRASNGTALDFYQLWLRAKQAGHQSGLQDFAPAAVMAHAGKFMLPQKARNTPIGSAAMSLHIDASLAAKFLRSHAEANGVIRHEGIVGQVHQHDTGFIRSVELKDGREIAGDLFLDCTGFRALLIGQTLKTGFIDWSDELLCDRAVAVQTENINPPHPYTYAQAQSSGWRWRIPLQHRAGNGYVFSSRHISDDDAVASLMSQVEGEAVTKPMIIPFKTGMRSELWSKNCVSVGLASGFIEPLESTAIHLIYRAMDFLLRYFPERDCDPTLIREYNRRMATDYTEIKDFVVLHYCTTERDDTPFWRDVRKAPVPQTLREKLELFRLNGALREGVDELFRAPSWQSVMEGMGVRPRSYLPQANHISHSDLEATLSAVSRQLPAFVDTLPSHGEFLRQHCPARLPKVAVA</sequence>
<comment type="caution">
    <text evidence="3">The sequence shown here is derived from an EMBL/GenBank/DDBJ whole genome shotgun (WGS) entry which is preliminary data.</text>
</comment>
<dbReference type="InterPro" id="IPR006905">
    <property type="entry name" value="Flavin_halogenase"/>
</dbReference>
<feature type="binding site" evidence="2">
    <location>
        <position position="352"/>
    </location>
    <ligand>
        <name>FAD</name>
        <dbReference type="ChEBI" id="CHEBI:57692"/>
    </ligand>
</feature>
<dbReference type="Pfam" id="PF04820">
    <property type="entry name" value="Trp_halogenase"/>
    <property type="match status" value="1"/>
</dbReference>
<dbReference type="InterPro" id="IPR036188">
    <property type="entry name" value="FAD/NAD-bd_sf"/>
</dbReference>
<keyword evidence="4" id="KW-1185">Reference proteome</keyword>
<name>A0A918PXS1_9CAUL</name>
<keyword evidence="2" id="KW-0547">Nucleotide-binding</keyword>
<dbReference type="Proteomes" id="UP000662572">
    <property type="component" value="Unassembled WGS sequence"/>
</dbReference>
<evidence type="ECO:0000313" key="4">
    <source>
        <dbReference type="Proteomes" id="UP000662572"/>
    </source>
</evidence>
<feature type="binding site" evidence="2">
    <location>
        <position position="348"/>
    </location>
    <ligand>
        <name>L-tryptophan</name>
        <dbReference type="ChEBI" id="CHEBI:57912"/>
    </ligand>
</feature>
<dbReference type="PIRSF" id="PIRSF011396">
    <property type="entry name" value="Trp_halogenase"/>
    <property type="match status" value="1"/>
</dbReference>
<dbReference type="Gene3D" id="3.50.50.60">
    <property type="entry name" value="FAD/NAD(P)-binding domain"/>
    <property type="match status" value="1"/>
</dbReference>
<protein>
    <submittedName>
        <fullName evidence="3">Tryptophan halogenase</fullName>
    </submittedName>
</protein>
<feature type="binding site" evidence="2">
    <location>
        <position position="192"/>
    </location>
    <ligand>
        <name>FAD</name>
        <dbReference type="ChEBI" id="CHEBI:57692"/>
    </ligand>
</feature>
<evidence type="ECO:0000313" key="3">
    <source>
        <dbReference type="EMBL" id="GGZ26507.1"/>
    </source>
</evidence>
<dbReference type="SUPFAM" id="SSF51905">
    <property type="entry name" value="FAD/NAD(P)-binding domain"/>
    <property type="match status" value="1"/>
</dbReference>
<organism evidence="3 4">
    <name type="scientific">Asticcacaulis endophyticus</name>
    <dbReference type="NCBI Taxonomy" id="1395890"/>
    <lineage>
        <taxon>Bacteria</taxon>
        <taxon>Pseudomonadati</taxon>
        <taxon>Pseudomonadota</taxon>
        <taxon>Alphaproteobacteria</taxon>
        <taxon>Caulobacterales</taxon>
        <taxon>Caulobacteraceae</taxon>
        <taxon>Asticcacaulis</taxon>
    </lineage>
</organism>
<feature type="binding site" evidence="2">
    <location>
        <position position="339"/>
    </location>
    <ligand>
        <name>FAD</name>
        <dbReference type="ChEBI" id="CHEBI:57692"/>
    </ligand>
</feature>
<dbReference type="RefSeq" id="WP_189485245.1">
    <property type="nucleotide sequence ID" value="NZ_BMZB01000001.1"/>
</dbReference>
<reference evidence="3" key="2">
    <citation type="submission" date="2020-09" db="EMBL/GenBank/DDBJ databases">
        <authorList>
            <person name="Sun Q."/>
            <person name="Kim S."/>
        </authorList>
    </citation>
    <scope>NUCLEOTIDE SEQUENCE</scope>
    <source>
        <strain evidence="3">KCTC 32296</strain>
    </source>
</reference>
<proteinExistence type="predicted"/>
<dbReference type="PANTHER" id="PTHR43747">
    <property type="entry name" value="FAD-BINDING PROTEIN"/>
    <property type="match status" value="1"/>
</dbReference>
<feature type="binding site" evidence="2">
    <location>
        <position position="80"/>
    </location>
    <ligand>
        <name>7-chloro-L-tryptophan</name>
        <dbReference type="ChEBI" id="CHEBI:58713"/>
    </ligand>
</feature>